<dbReference type="Gene3D" id="1.10.3730.20">
    <property type="match status" value="1"/>
</dbReference>
<evidence type="ECO:0000256" key="10">
    <source>
        <dbReference type="ARBA" id="ARBA00023098"/>
    </source>
</evidence>
<dbReference type="OrthoDB" id="2873177at2"/>
<dbReference type="EMBL" id="PPEK01000001">
    <property type="protein sequence ID" value="PNV68683.1"/>
    <property type="molecule type" value="Genomic_DNA"/>
</dbReference>
<dbReference type="InterPro" id="IPR000390">
    <property type="entry name" value="Small_drug/metabolite_transptr"/>
</dbReference>
<evidence type="ECO:0000256" key="11">
    <source>
        <dbReference type="ARBA" id="ARBA00023136"/>
    </source>
</evidence>
<evidence type="ECO:0000259" key="13">
    <source>
        <dbReference type="Pfam" id="PF00892"/>
    </source>
</evidence>
<feature type="transmembrane region" description="Helical" evidence="12">
    <location>
        <begin position="6"/>
        <end position="26"/>
    </location>
</feature>
<evidence type="ECO:0000256" key="12">
    <source>
        <dbReference type="SAM" id="Phobius"/>
    </source>
</evidence>
<evidence type="ECO:0000256" key="9">
    <source>
        <dbReference type="ARBA" id="ARBA00022989"/>
    </source>
</evidence>
<keyword evidence="3" id="KW-1003">Cell membrane</keyword>
<dbReference type="InterPro" id="IPR037185">
    <property type="entry name" value="EmrE-like"/>
</dbReference>
<dbReference type="InterPro" id="IPR000620">
    <property type="entry name" value="EamA_dom"/>
</dbReference>
<keyword evidence="9 12" id="KW-1133">Transmembrane helix</keyword>
<keyword evidence="11 12" id="KW-0472">Membrane</keyword>
<dbReference type="SUPFAM" id="SSF103481">
    <property type="entry name" value="Multidrug resistance efflux transporter EmrE"/>
    <property type="match status" value="1"/>
</dbReference>
<accession>A0A2K2UEE5</accession>
<evidence type="ECO:0000313" key="14">
    <source>
        <dbReference type="EMBL" id="PNV68683.1"/>
    </source>
</evidence>
<name>A0A2K2UEE5_9ACTN</name>
<comment type="similarity">
    <text evidence="2">Belongs to the EamA transporter family.</text>
</comment>
<gene>
    <name evidence="14" type="ORF">C2L71_01485</name>
</gene>
<dbReference type="GO" id="GO:0022857">
    <property type="term" value="F:transmembrane transporter activity"/>
    <property type="evidence" value="ECO:0007669"/>
    <property type="project" value="InterPro"/>
</dbReference>
<keyword evidence="5" id="KW-0997">Cell inner membrane</keyword>
<dbReference type="Proteomes" id="UP000236197">
    <property type="component" value="Unassembled WGS sequence"/>
</dbReference>
<evidence type="ECO:0000256" key="2">
    <source>
        <dbReference type="ARBA" id="ARBA00007362"/>
    </source>
</evidence>
<keyword evidence="10" id="KW-0443">Lipid metabolism</keyword>
<reference evidence="15" key="1">
    <citation type="submission" date="2018-01" db="EMBL/GenBank/DDBJ databases">
        <title>Rubneribacter badeniensis gen. nov., sp. nov., and Colonibacter rubneri, gen. nov., sp. nov., WGS of new members of the Eggerthellaceae.</title>
        <authorList>
            <person name="Danylec N."/>
            <person name="Stoll D.A."/>
            <person name="Doetsch A."/>
            <person name="Kulling S.E."/>
            <person name="Huch M."/>
        </authorList>
    </citation>
    <scope>NUCLEOTIDE SEQUENCE [LARGE SCALE GENOMIC DNA]</scope>
    <source>
        <strain evidence="15">ResAG-96</strain>
    </source>
</reference>
<evidence type="ECO:0000256" key="8">
    <source>
        <dbReference type="ARBA" id="ARBA00022985"/>
    </source>
</evidence>
<feature type="transmembrane region" description="Helical" evidence="12">
    <location>
        <begin position="47"/>
        <end position="67"/>
    </location>
</feature>
<keyword evidence="15" id="KW-1185">Reference proteome</keyword>
<dbReference type="GO" id="GO:0005886">
    <property type="term" value="C:plasma membrane"/>
    <property type="evidence" value="ECO:0007669"/>
    <property type="project" value="UniProtKB-SubCell"/>
</dbReference>
<dbReference type="GO" id="GO:0009103">
    <property type="term" value="P:lipopolysaccharide biosynthetic process"/>
    <property type="evidence" value="ECO:0007669"/>
    <property type="project" value="UniProtKB-KW"/>
</dbReference>
<protein>
    <submittedName>
        <fullName evidence="14">Multidrug ABC transporter</fullName>
    </submittedName>
</protein>
<evidence type="ECO:0000256" key="6">
    <source>
        <dbReference type="ARBA" id="ARBA00022556"/>
    </source>
</evidence>
<evidence type="ECO:0000256" key="5">
    <source>
        <dbReference type="ARBA" id="ARBA00022519"/>
    </source>
</evidence>
<organism evidence="14 15">
    <name type="scientific">Enteroscipio rubneri</name>
    <dbReference type="NCBI Taxonomy" id="2070686"/>
    <lineage>
        <taxon>Bacteria</taxon>
        <taxon>Bacillati</taxon>
        <taxon>Actinomycetota</taxon>
        <taxon>Coriobacteriia</taxon>
        <taxon>Eggerthellales</taxon>
        <taxon>Eggerthellaceae</taxon>
        <taxon>Enteroscipio</taxon>
    </lineage>
</organism>
<feature type="transmembrane region" description="Helical" evidence="12">
    <location>
        <begin position="73"/>
        <end position="91"/>
    </location>
</feature>
<evidence type="ECO:0000256" key="3">
    <source>
        <dbReference type="ARBA" id="ARBA00022475"/>
    </source>
</evidence>
<comment type="subcellular location">
    <subcellularLocation>
        <location evidence="1">Cell membrane</location>
        <topology evidence="1">Multi-pass membrane protein</topology>
    </subcellularLocation>
</comment>
<evidence type="ECO:0000313" key="15">
    <source>
        <dbReference type="Proteomes" id="UP000236197"/>
    </source>
</evidence>
<dbReference type="Pfam" id="PF00892">
    <property type="entry name" value="EamA"/>
    <property type="match status" value="1"/>
</dbReference>
<evidence type="ECO:0000256" key="1">
    <source>
        <dbReference type="ARBA" id="ARBA00004651"/>
    </source>
</evidence>
<keyword evidence="7 12" id="KW-0812">Transmembrane</keyword>
<dbReference type="PANTHER" id="PTHR30561">
    <property type="entry name" value="SMR FAMILY PROTON-DEPENDENT DRUG EFFLUX TRANSPORTER SUGE"/>
    <property type="match status" value="1"/>
</dbReference>
<proteinExistence type="inferred from homology"/>
<dbReference type="PANTHER" id="PTHR30561:SF9">
    <property type="entry name" value="4-AMINO-4-DEOXY-L-ARABINOSE-PHOSPHOUNDECAPRENOL FLIPPASE SUBUNIT ARNF-RELATED"/>
    <property type="match status" value="1"/>
</dbReference>
<keyword evidence="4" id="KW-0444">Lipid biosynthesis</keyword>
<evidence type="ECO:0000256" key="7">
    <source>
        <dbReference type="ARBA" id="ARBA00022692"/>
    </source>
</evidence>
<feature type="transmembrane region" description="Helical" evidence="12">
    <location>
        <begin position="100"/>
        <end position="116"/>
    </location>
</feature>
<evidence type="ECO:0000256" key="4">
    <source>
        <dbReference type="ARBA" id="ARBA00022516"/>
    </source>
</evidence>
<dbReference type="AlphaFoldDB" id="A0A2K2UEE5"/>
<sequence length="117" mass="13033">MSQTELFYAGIMLVSVFVASVSQVMLKKSAERPRESRIQEYLNPLVIAAYILFVGCTLVTVIAYRGIPLSLGPVLEATSYVYVTAFGVWIFKEKLDRRKLVALALILGGIFIYAFFG</sequence>
<keyword evidence="6" id="KW-0441">Lipid A biosynthesis</keyword>
<comment type="caution">
    <text evidence="14">The sequence shown here is derived from an EMBL/GenBank/DDBJ whole genome shotgun (WGS) entry which is preliminary data.</text>
</comment>
<dbReference type="RefSeq" id="WP_103264010.1">
    <property type="nucleotide sequence ID" value="NZ_CABMLE010000001.1"/>
</dbReference>
<keyword evidence="8" id="KW-0448">Lipopolysaccharide biosynthesis</keyword>
<feature type="domain" description="EamA" evidence="13">
    <location>
        <begin position="13"/>
        <end position="113"/>
    </location>
</feature>